<sequence length="553" mass="61372">MEDEGRKGNDMTGNTLRCLADAYQQSILATSSTPGNIPQMLTCAIRYEFESLIRRRRDVSDASDVLEDAQKKFIHMLDTLPPFLSPRAESLIARARKIMCDGPELSMNVDLTAGQVLPEQLHTLLQGTLWAVLMHSGADPDVLNRERKRTYPDKAPWFLCKKFFFVHQVAEKDGIVKQYHHFRFLRRYAGRLFARYSEVYLDPPDLQYTWRRMPPITDMHSNHGSTLVATTPKGIYVWGSCENGQLGVGEGRADVALEAIRHPVRLRFPACPDVAKYESNLPAWHKDRLVVGIHLTDDRSFLLTPVGLVVAGRNTNGFLGQFKDGRLFNQIALPSSFVPDTILSESYSVVLTSGSHQLIAGLNSYGQLGLGHCKDITGFQALPFHVDVIFGACEIEYSNFEEGDEDGLPVTDVCSVFLSGPRVLFAGEVPVCIAQARLLPGFSVGDVCSTATPLVFPCQPTSLFYDPYSTDSRLLCWTCGGQTHVSRHQFDTGLHEVLALPFEATELITGDGRPAFKDSGGKWFSVSFGGDVAKMSMDDLPMAEPKALYPLRL</sequence>
<dbReference type="SUPFAM" id="SSF50985">
    <property type="entry name" value="RCC1/BLIP-II"/>
    <property type="match status" value="1"/>
</dbReference>
<name>A0A8J6E186_9EUKA</name>
<evidence type="ECO:0000313" key="1">
    <source>
        <dbReference type="EMBL" id="KAG9393158.1"/>
    </source>
</evidence>
<comment type="caution">
    <text evidence="1">The sequence shown here is derived from an EMBL/GenBank/DDBJ whole genome shotgun (WGS) entry which is preliminary data.</text>
</comment>
<keyword evidence="2" id="KW-1185">Reference proteome</keyword>
<dbReference type="InterPro" id="IPR009091">
    <property type="entry name" value="RCC1/BLIP-II"/>
</dbReference>
<evidence type="ECO:0000313" key="2">
    <source>
        <dbReference type="Proteomes" id="UP000717585"/>
    </source>
</evidence>
<gene>
    <name evidence="1" type="ORF">J8273_3287</name>
</gene>
<reference evidence="1" key="1">
    <citation type="submission" date="2021-05" db="EMBL/GenBank/DDBJ databases">
        <title>A free-living protist that lacks canonical eukaryotic 1 DNA replication and segregation systems.</title>
        <authorList>
            <person name="Salas-Leiva D.E."/>
            <person name="Tromer E.C."/>
            <person name="Curtis B.A."/>
            <person name="Jerlstrom-Hultqvist J."/>
            <person name="Kolisko M."/>
            <person name="Yi Z."/>
            <person name="Salas-Leiva J.S."/>
            <person name="Gallot-Lavallee L."/>
            <person name="Kops G.J.P.L."/>
            <person name="Archibald J.M."/>
            <person name="Simpson A.G.B."/>
            <person name="Roger A.J."/>
        </authorList>
    </citation>
    <scope>NUCLEOTIDE SEQUENCE</scope>
    <source>
        <strain evidence="1">BICM</strain>
    </source>
</reference>
<proteinExistence type="predicted"/>
<organism evidence="1 2">
    <name type="scientific">Carpediemonas membranifera</name>
    <dbReference type="NCBI Taxonomy" id="201153"/>
    <lineage>
        <taxon>Eukaryota</taxon>
        <taxon>Metamonada</taxon>
        <taxon>Carpediemonas-like organisms</taxon>
        <taxon>Carpediemonas</taxon>
    </lineage>
</organism>
<accession>A0A8J6E186</accession>
<dbReference type="Proteomes" id="UP000717585">
    <property type="component" value="Unassembled WGS sequence"/>
</dbReference>
<dbReference type="EMBL" id="JAHDYR010000025">
    <property type="protein sequence ID" value="KAG9393158.1"/>
    <property type="molecule type" value="Genomic_DNA"/>
</dbReference>
<protein>
    <submittedName>
        <fullName evidence="1">Uncharacterized protein</fullName>
    </submittedName>
</protein>
<dbReference type="AlphaFoldDB" id="A0A8J6E186"/>
<dbReference type="Gene3D" id="2.130.10.30">
    <property type="entry name" value="Regulator of chromosome condensation 1/beta-lactamase-inhibitor protein II"/>
    <property type="match status" value="1"/>
</dbReference>